<keyword evidence="6" id="KW-1185">Reference proteome</keyword>
<protein>
    <submittedName>
        <fullName evidence="5">GntR family transcriptional regulator</fullName>
    </submittedName>
</protein>
<dbReference type="InterPro" id="IPR008920">
    <property type="entry name" value="TF_FadR/GntR_C"/>
</dbReference>
<dbReference type="PANTHER" id="PTHR43537">
    <property type="entry name" value="TRANSCRIPTIONAL REGULATOR, GNTR FAMILY"/>
    <property type="match status" value="1"/>
</dbReference>
<dbReference type="Pfam" id="PF00392">
    <property type="entry name" value="GntR"/>
    <property type="match status" value="1"/>
</dbReference>
<evidence type="ECO:0000313" key="6">
    <source>
        <dbReference type="Proteomes" id="UP000658131"/>
    </source>
</evidence>
<evidence type="ECO:0000256" key="2">
    <source>
        <dbReference type="ARBA" id="ARBA00023125"/>
    </source>
</evidence>
<dbReference type="SMART" id="SM00895">
    <property type="entry name" value="FCD"/>
    <property type="match status" value="1"/>
</dbReference>
<feature type="domain" description="HTH gntR-type" evidence="4">
    <location>
        <begin position="13"/>
        <end position="80"/>
    </location>
</feature>
<dbReference type="SUPFAM" id="SSF46785">
    <property type="entry name" value="Winged helix' DNA-binding domain"/>
    <property type="match status" value="1"/>
</dbReference>
<evidence type="ECO:0000256" key="3">
    <source>
        <dbReference type="ARBA" id="ARBA00023163"/>
    </source>
</evidence>
<dbReference type="Pfam" id="PF07729">
    <property type="entry name" value="FCD"/>
    <property type="match status" value="1"/>
</dbReference>
<evidence type="ECO:0000256" key="1">
    <source>
        <dbReference type="ARBA" id="ARBA00023015"/>
    </source>
</evidence>
<evidence type="ECO:0000259" key="4">
    <source>
        <dbReference type="PROSITE" id="PS50949"/>
    </source>
</evidence>
<dbReference type="PANTHER" id="PTHR43537:SF24">
    <property type="entry name" value="GLUCONATE OPERON TRANSCRIPTIONAL REPRESSOR"/>
    <property type="match status" value="1"/>
</dbReference>
<dbReference type="SUPFAM" id="SSF48008">
    <property type="entry name" value="GntR ligand-binding domain-like"/>
    <property type="match status" value="1"/>
</dbReference>
<dbReference type="PROSITE" id="PS50949">
    <property type="entry name" value="HTH_GNTR"/>
    <property type="match status" value="1"/>
</dbReference>
<dbReference type="InterPro" id="IPR036388">
    <property type="entry name" value="WH-like_DNA-bd_sf"/>
</dbReference>
<evidence type="ECO:0000313" key="5">
    <source>
        <dbReference type="EMBL" id="MBC8575452.1"/>
    </source>
</evidence>
<dbReference type="SMART" id="SM00345">
    <property type="entry name" value="HTH_GNTR"/>
    <property type="match status" value="1"/>
</dbReference>
<comment type="caution">
    <text evidence="5">The sequence shown here is derived from an EMBL/GenBank/DDBJ whole genome shotgun (WGS) entry which is preliminary data.</text>
</comment>
<dbReference type="InterPro" id="IPR011711">
    <property type="entry name" value="GntR_C"/>
</dbReference>
<keyword evidence="3" id="KW-0804">Transcription</keyword>
<dbReference type="Proteomes" id="UP000658131">
    <property type="component" value="Unassembled WGS sequence"/>
</dbReference>
<dbReference type="Gene3D" id="1.20.120.530">
    <property type="entry name" value="GntR ligand-binding domain-like"/>
    <property type="match status" value="1"/>
</dbReference>
<dbReference type="RefSeq" id="WP_262399092.1">
    <property type="nucleotide sequence ID" value="NZ_JACRTB010000004.1"/>
</dbReference>
<sequence>MGSGDYAGIGTDHSLKHQVYKAIKDDIIFGRLRSGEQLNMLELCNRMHISSAPIREALNMLSKEGLVDLTPRKRAVVATVQDGDIDTIIFLRSTLEPYAARLSIGKIPPERIQEMRAVLMGILDAPYQMEKYVASDLALHELLHQYAGSPLLSEIISNVKDRSIRLRYMAEHFSSGDPSDQVKVSRISTEEHLGILYALEAKDGDLVYARVLQHIQNYNTRTAQAQQSGTP</sequence>
<proteinExistence type="predicted"/>
<name>A0ABR7NGC0_9FIRM</name>
<keyword evidence="2" id="KW-0238">DNA-binding</keyword>
<dbReference type="InterPro" id="IPR036390">
    <property type="entry name" value="WH_DNA-bd_sf"/>
</dbReference>
<dbReference type="CDD" id="cd07377">
    <property type="entry name" value="WHTH_GntR"/>
    <property type="match status" value="1"/>
</dbReference>
<reference evidence="5 6" key="1">
    <citation type="submission" date="2020-08" db="EMBL/GenBank/DDBJ databases">
        <title>Genome public.</title>
        <authorList>
            <person name="Liu C."/>
            <person name="Sun Q."/>
        </authorList>
    </citation>
    <scope>NUCLEOTIDE SEQUENCE [LARGE SCALE GENOMIC DNA]</scope>
    <source>
        <strain evidence="5 6">BX1</strain>
    </source>
</reference>
<accession>A0ABR7NGC0</accession>
<dbReference type="InterPro" id="IPR000524">
    <property type="entry name" value="Tscrpt_reg_HTH_GntR"/>
</dbReference>
<organism evidence="5 6">
    <name type="scientific">Yanshouia hominis</name>
    <dbReference type="NCBI Taxonomy" id="2763673"/>
    <lineage>
        <taxon>Bacteria</taxon>
        <taxon>Bacillati</taxon>
        <taxon>Bacillota</taxon>
        <taxon>Clostridia</taxon>
        <taxon>Eubacteriales</taxon>
        <taxon>Oscillospiraceae</taxon>
        <taxon>Yanshouia</taxon>
    </lineage>
</organism>
<dbReference type="Gene3D" id="1.10.10.10">
    <property type="entry name" value="Winged helix-like DNA-binding domain superfamily/Winged helix DNA-binding domain"/>
    <property type="match status" value="1"/>
</dbReference>
<dbReference type="EMBL" id="JACRTB010000004">
    <property type="protein sequence ID" value="MBC8575452.1"/>
    <property type="molecule type" value="Genomic_DNA"/>
</dbReference>
<gene>
    <name evidence="5" type="ORF">H8717_03355</name>
</gene>
<keyword evidence="1" id="KW-0805">Transcription regulation</keyword>